<name>W7M4R5_GIBM7</name>
<dbReference type="VEuPathDB" id="FungiDB:FVEG_15996"/>
<dbReference type="InterPro" id="IPR001005">
    <property type="entry name" value="SANT/Myb"/>
</dbReference>
<dbReference type="Proteomes" id="UP000009096">
    <property type="component" value="Chromosome 7"/>
</dbReference>
<organism evidence="3 4">
    <name type="scientific">Gibberella moniliformis (strain M3125 / FGSC 7600)</name>
    <name type="common">Maize ear and stalk rot fungus</name>
    <name type="synonym">Fusarium verticillioides</name>
    <dbReference type="NCBI Taxonomy" id="334819"/>
    <lineage>
        <taxon>Eukaryota</taxon>
        <taxon>Fungi</taxon>
        <taxon>Dikarya</taxon>
        <taxon>Ascomycota</taxon>
        <taxon>Pezizomycotina</taxon>
        <taxon>Sordariomycetes</taxon>
        <taxon>Hypocreomycetidae</taxon>
        <taxon>Hypocreales</taxon>
        <taxon>Nectriaceae</taxon>
        <taxon>Fusarium</taxon>
        <taxon>Fusarium fujikuroi species complex</taxon>
    </lineage>
</organism>
<dbReference type="PROSITE" id="PS50090">
    <property type="entry name" value="MYB_LIKE"/>
    <property type="match status" value="1"/>
</dbReference>
<proteinExistence type="predicted"/>
<dbReference type="STRING" id="334819.W7M4R5"/>
<sequence length="1117" mass="127581">MKRNPLEDIAQRAKLAGYQYGEHIDRDKERSRIQKQETINTQDHVLQIYQAWWANANGVPPERYDEILSLETPLPKIEELKDFWRFYALQSSGRITLKDGSRTKCPTVRTLLKKAAAWKAGFQRRTGQMLSDEDTTEINMWLSKSLPYEERQGNKLYCHNMAKPKFNFESLDLDQLINQVWNGQDTKHIHDRNRLQFHLQLLIFCDSGARRGAILSHGVPYKDIQLVLRPHDDEPPFFYKLAQRHTKNNHDPELRTFGNACSQHRVLRYDSVSIILMLAVVDGALDLEDLYRMIKNGGEGPVEWNERCRDMPICREVDRQGNIDETKPMSPDMFVNMFRMFQMQAGYTAVPGTYFNSGSIHMIRRALGKQLDERYTEVERSQHLTQADKSVFGRSYTADTSSCDGLSAFLGEKPDHRAVRHFQGITQFRQEGLPTQLPAALKDKINSNPEILEWDQKIAQASDDKAQKKFRQKRHKAFERLQRWTLEEYRRETSMLLKREKLLNGTCVKAPGPDPDDPIHKLRPEKVRLAEKMARTSPTTNQDRIDAMRDMLLLLSAPTVYYRREEEPKDKKCPFCLKEIESIASKRLRCNHIHRCRQKATAKNLGVLFSNVKFCYFCNLFLTQDEWEAHCQTHLKESLKYCGSITYRHTLIRPAFCLLCRQSEKSPAMRMLSWERDVEAIRHMEKEHQWPWSCADCEFLGENGDACYYHLHDAHGYQLPKERKFEASSNSASFILQDNSDDWISEYIQFPPHSPELSGIAVKGNETMPSLTLPWKLEHEQPFEVVTPQMKAIDDTIHGHRGSLEERWDCHLFSDLPTNLAPEQLSPLSSIGTALAEGMPSMAIPFDDKEHSQLNTLSMDKEVPISPIRSASWLPTLTDVGQTGAESAQCHTLDLASTAKSSLALLAACSPDSDESPRDKDVQDLTAGPTAIDHVRSSHCDMSPLPTPCVTADTGIDTGDYSPGPLLVPCDEPDYNTGSATCGYKKRRIKLITAPCEPEVGDVESLPKPKKRRIILIIKPRTTSNAELADVESAAPEAEVDGRDKTTEPESPTKIRTRIRWTSEEDGIICRLKQENYSWAEIQHALPHRSLGSMQVRYSTVLRRSSGVMDGRKAAGE</sequence>
<dbReference type="AlphaFoldDB" id="W7M4R5"/>
<feature type="region of interest" description="Disordered" evidence="1">
    <location>
        <begin position="1026"/>
        <end position="1053"/>
    </location>
</feature>
<dbReference type="EMBL" id="DS022249">
    <property type="protein sequence ID" value="EWG46573.1"/>
    <property type="molecule type" value="Genomic_DNA"/>
</dbReference>
<dbReference type="PANTHER" id="PTHR37535:SF3">
    <property type="entry name" value="FLUG DOMAIN-CONTAINING PROTEIN"/>
    <property type="match status" value="1"/>
</dbReference>
<evidence type="ECO:0000259" key="2">
    <source>
        <dbReference type="PROSITE" id="PS50090"/>
    </source>
</evidence>
<evidence type="ECO:0000313" key="3">
    <source>
        <dbReference type="EMBL" id="EWG46573.1"/>
    </source>
</evidence>
<dbReference type="EMBL" id="CM000584">
    <property type="protein sequence ID" value="EWG46573.1"/>
    <property type="molecule type" value="Genomic_DNA"/>
</dbReference>
<gene>
    <name evidence="3" type="ORF">FVEG_15996</name>
</gene>
<protein>
    <recommendedName>
        <fullName evidence="2">Myb-like domain-containing protein</fullName>
    </recommendedName>
</protein>
<dbReference type="InterPro" id="IPR021842">
    <property type="entry name" value="DUF3435"/>
</dbReference>
<feature type="compositionally biased region" description="Basic and acidic residues" evidence="1">
    <location>
        <begin position="1040"/>
        <end position="1053"/>
    </location>
</feature>
<feature type="domain" description="Myb-like" evidence="2">
    <location>
        <begin position="1053"/>
        <end position="1102"/>
    </location>
</feature>
<dbReference type="Pfam" id="PF11917">
    <property type="entry name" value="DUF3435"/>
    <property type="match status" value="1"/>
</dbReference>
<evidence type="ECO:0000313" key="4">
    <source>
        <dbReference type="Proteomes" id="UP000009096"/>
    </source>
</evidence>
<dbReference type="KEGG" id="fvr:FVEG_15996"/>
<dbReference type="PANTHER" id="PTHR37535">
    <property type="entry name" value="FLUG DOMAIN PROTEIN"/>
    <property type="match status" value="1"/>
</dbReference>
<accession>W7M4R5</accession>
<dbReference type="RefSeq" id="XP_018752764.1">
    <property type="nucleotide sequence ID" value="XM_018905224.1"/>
</dbReference>
<dbReference type="GeneID" id="30072872"/>
<dbReference type="OrthoDB" id="5135310at2759"/>
<dbReference type="eggNOG" id="ENOG502SH56">
    <property type="taxonomic scope" value="Eukaryota"/>
</dbReference>
<keyword evidence="4" id="KW-1185">Reference proteome</keyword>
<reference evidence="3 4" key="1">
    <citation type="journal article" date="2010" name="Nature">
        <title>Comparative genomics reveals mobile pathogenicity chromosomes in Fusarium.</title>
        <authorList>
            <person name="Ma L.J."/>
            <person name="van der Does H.C."/>
            <person name="Borkovich K.A."/>
            <person name="Coleman J.J."/>
            <person name="Daboussi M.J."/>
            <person name="Di Pietro A."/>
            <person name="Dufresne M."/>
            <person name="Freitag M."/>
            <person name="Grabherr M."/>
            <person name="Henrissat B."/>
            <person name="Houterman P.M."/>
            <person name="Kang S."/>
            <person name="Shim W.B."/>
            <person name="Woloshuk C."/>
            <person name="Xie X."/>
            <person name="Xu J.R."/>
            <person name="Antoniw J."/>
            <person name="Baker S.E."/>
            <person name="Bluhm B.H."/>
            <person name="Breakspear A."/>
            <person name="Brown D.W."/>
            <person name="Butchko R.A."/>
            <person name="Chapman S."/>
            <person name="Coulson R."/>
            <person name="Coutinho P.M."/>
            <person name="Danchin E.G."/>
            <person name="Diener A."/>
            <person name="Gale L.R."/>
            <person name="Gardiner D.M."/>
            <person name="Goff S."/>
            <person name="Hammond-Kosack K.E."/>
            <person name="Hilburn K."/>
            <person name="Hua-Van A."/>
            <person name="Jonkers W."/>
            <person name="Kazan K."/>
            <person name="Kodira C.D."/>
            <person name="Koehrsen M."/>
            <person name="Kumar L."/>
            <person name="Lee Y.H."/>
            <person name="Li L."/>
            <person name="Manners J.M."/>
            <person name="Miranda-Saavedra D."/>
            <person name="Mukherjee M."/>
            <person name="Park G."/>
            <person name="Park J."/>
            <person name="Park S.Y."/>
            <person name="Proctor R.H."/>
            <person name="Regev A."/>
            <person name="Ruiz-Roldan M.C."/>
            <person name="Sain D."/>
            <person name="Sakthikumar S."/>
            <person name="Sykes S."/>
            <person name="Schwartz D.C."/>
            <person name="Turgeon B.G."/>
            <person name="Wapinski I."/>
            <person name="Yoder O."/>
            <person name="Young S."/>
            <person name="Zeng Q."/>
            <person name="Zhou S."/>
            <person name="Galagan J."/>
            <person name="Cuomo C.A."/>
            <person name="Kistler H.C."/>
            <person name="Rep M."/>
        </authorList>
    </citation>
    <scope>NUCLEOTIDE SEQUENCE [LARGE SCALE GENOMIC DNA]</scope>
    <source>
        <strain evidence="4">M3125 / FGSC 7600</strain>
    </source>
</reference>
<evidence type="ECO:0000256" key="1">
    <source>
        <dbReference type="SAM" id="MobiDB-lite"/>
    </source>
</evidence>